<gene>
    <name evidence="1" type="ORF">N4261_25610</name>
</gene>
<protein>
    <recommendedName>
        <fullName evidence="3">Type III secretion protein HrpB4</fullName>
    </recommendedName>
</protein>
<evidence type="ECO:0000313" key="2">
    <source>
        <dbReference type="Proteomes" id="UP001064933"/>
    </source>
</evidence>
<keyword evidence="2" id="KW-1185">Reference proteome</keyword>
<organism evidence="1 2">
    <name type="scientific">Roseateles amylovorans</name>
    <dbReference type="NCBI Taxonomy" id="2978473"/>
    <lineage>
        <taxon>Bacteria</taxon>
        <taxon>Pseudomonadati</taxon>
        <taxon>Pseudomonadota</taxon>
        <taxon>Betaproteobacteria</taxon>
        <taxon>Burkholderiales</taxon>
        <taxon>Sphaerotilaceae</taxon>
        <taxon>Roseateles</taxon>
    </lineage>
</organism>
<name>A0ABY6B0C2_9BURK</name>
<dbReference type="InterPro" id="IPR013393">
    <property type="entry name" value="T3SS_HrpB4"/>
</dbReference>
<sequence length="211" mass="23090">MVTAEQQASWALAFGHKLQGLIDDLDAEWREEVMTPWAFVDAMPEADARRLMPRLWSGRLRAAGGLPRLRRFADPLTRLCLLPRGDLLHRLCTIALARRPGVLRCCIDRSVRAPLQRALGDSFDALAAMSRSGKPVDAATANWSPVVWACVGFADWSAQLAPEDDAVRQIVQLSMPRTLLADVLAQPDVPADRGVTESLAALADAGVNWPC</sequence>
<proteinExistence type="predicted"/>
<reference evidence="1" key="1">
    <citation type="submission" date="2022-10" db="EMBL/GenBank/DDBJ databases">
        <title>Characterization and whole genome sequencing of a new Roseateles species, isolated from fresh water.</title>
        <authorList>
            <person name="Guliayeva D.Y."/>
            <person name="Akhremchuk A.E."/>
            <person name="Sikolenko M.A."/>
            <person name="Valentovich L.N."/>
            <person name="Sidarenka A.V."/>
        </authorList>
    </citation>
    <scope>NUCLEOTIDE SEQUENCE</scope>
    <source>
        <strain evidence="1">BIM B-1768</strain>
    </source>
</reference>
<dbReference type="EMBL" id="CP104562">
    <property type="protein sequence ID" value="UXH78285.1"/>
    <property type="molecule type" value="Genomic_DNA"/>
</dbReference>
<evidence type="ECO:0000313" key="1">
    <source>
        <dbReference type="EMBL" id="UXH78285.1"/>
    </source>
</evidence>
<evidence type="ECO:0008006" key="3">
    <source>
        <dbReference type="Google" id="ProtNLM"/>
    </source>
</evidence>
<dbReference type="Pfam" id="PF09502">
    <property type="entry name" value="HrpB4"/>
    <property type="match status" value="1"/>
</dbReference>
<dbReference type="Proteomes" id="UP001064933">
    <property type="component" value="Chromosome"/>
</dbReference>
<dbReference type="RefSeq" id="WP_261758067.1">
    <property type="nucleotide sequence ID" value="NZ_CP104562.2"/>
</dbReference>
<accession>A0ABY6B0C2</accession>